<feature type="active site" description="Charge relay system" evidence="5">
    <location>
        <position position="540"/>
    </location>
</feature>
<dbReference type="InterPro" id="IPR015500">
    <property type="entry name" value="Peptidase_S8_subtilisin-rel"/>
</dbReference>
<dbReference type="GO" id="GO:0006508">
    <property type="term" value="P:proteolysis"/>
    <property type="evidence" value="ECO:0007669"/>
    <property type="project" value="UniProtKB-KW"/>
</dbReference>
<feature type="active site" description="Charge relay system" evidence="5">
    <location>
        <position position="324"/>
    </location>
</feature>
<dbReference type="InterPro" id="IPR000209">
    <property type="entry name" value="Peptidase_S8/S53_dom"/>
</dbReference>
<dbReference type="RefSeq" id="WP_183987878.1">
    <property type="nucleotide sequence ID" value="NZ_JACHHG010000009.1"/>
</dbReference>
<evidence type="ECO:0000256" key="6">
    <source>
        <dbReference type="RuleBase" id="RU003355"/>
    </source>
</evidence>
<feature type="domain" description="Peptidase S8/S53" evidence="8">
    <location>
        <begin position="267"/>
        <end position="588"/>
    </location>
</feature>
<dbReference type="AlphaFoldDB" id="A0A841I024"/>
<comment type="caution">
    <text evidence="9">The sequence shown here is derived from an EMBL/GenBank/DDBJ whole genome shotgun (WGS) entry which is preliminary data.</text>
</comment>
<evidence type="ECO:0000256" key="4">
    <source>
        <dbReference type="ARBA" id="ARBA00022825"/>
    </source>
</evidence>
<sequence>MKRSLQEVRGSHGEPLLVRSGSGKMHPGLALLLPLVLAACGQTPSLPSEQDVVLTGGQAQVSYPSSGAWQVSEIEGDWLQVSPQSGQGAIRLKFDVRGDVCLERSEPYTARVTLRTAQGTTTALKVRYDPDVRDFLSGAAPQSLTLNRADVAIGPSVVERRAGAPAPRALLVRYRSEAAARSGLAQPLSLGSAETRTVRVPTDNLEADLARLSQDPDVESVRPEPLLRALGEVIPTDEYYRLQWAFPKLGYPRVWADMETGAYSNPVTVAVIDTGVRYDHPDLEGALLGPDEGAMDFVDDGCGRDRDPTDPSTPSRARYGDSSHGTHVTGIIAARFGTLGSTCPGCSSSGVVGAVYRAPVRVLPLRTLATNGFGGLEETASAIRYAAGETVMVNGAARRLPESVAATVKVINLSLGGPFTDPRDIALLCDAVKVAADRGIAVLAAGGNEKQYGNAVNYPAACKGATAVAATTLAENDSGWTRAKYSNTGPYIALSAPGGDSGNSLNGQELNGAPFPDMIFSTDWMYTRHQPRYSALEGTSQAAPQASALTALVLAKGLVSTPAQAVERLEQTALDLGPAGRDEEYGHGLIDPLKALGIAP</sequence>
<dbReference type="Proteomes" id="UP000569951">
    <property type="component" value="Unassembled WGS sequence"/>
</dbReference>
<dbReference type="PROSITE" id="PS51892">
    <property type="entry name" value="SUBTILASE"/>
    <property type="match status" value="1"/>
</dbReference>
<evidence type="ECO:0000256" key="5">
    <source>
        <dbReference type="PROSITE-ProRule" id="PRU01240"/>
    </source>
</evidence>
<dbReference type="InterPro" id="IPR013783">
    <property type="entry name" value="Ig-like_fold"/>
</dbReference>
<protein>
    <submittedName>
        <fullName evidence="9">Subtilisin family serine protease</fullName>
    </submittedName>
</protein>
<keyword evidence="4 5" id="KW-0720">Serine protease</keyword>
<dbReference type="PANTHER" id="PTHR43806:SF11">
    <property type="entry name" value="CEREVISIN-RELATED"/>
    <property type="match status" value="1"/>
</dbReference>
<feature type="active site" description="Charge relay system" evidence="5">
    <location>
        <position position="273"/>
    </location>
</feature>
<dbReference type="PANTHER" id="PTHR43806">
    <property type="entry name" value="PEPTIDASE S8"/>
    <property type="match status" value="1"/>
</dbReference>
<dbReference type="Pfam" id="PF00082">
    <property type="entry name" value="Peptidase_S8"/>
    <property type="match status" value="1"/>
</dbReference>
<feature type="region of interest" description="Disordered" evidence="7">
    <location>
        <begin position="1"/>
        <end position="20"/>
    </location>
</feature>
<dbReference type="PROSITE" id="PS00137">
    <property type="entry name" value="SUBTILASE_HIS"/>
    <property type="match status" value="1"/>
</dbReference>
<dbReference type="InterPro" id="IPR050131">
    <property type="entry name" value="Peptidase_S8_subtilisin-like"/>
</dbReference>
<organism evidence="9 10">
    <name type="scientific">Deinobacterium chartae</name>
    <dbReference type="NCBI Taxonomy" id="521158"/>
    <lineage>
        <taxon>Bacteria</taxon>
        <taxon>Thermotogati</taxon>
        <taxon>Deinococcota</taxon>
        <taxon>Deinococci</taxon>
        <taxon>Deinococcales</taxon>
        <taxon>Deinococcaceae</taxon>
        <taxon>Deinobacterium</taxon>
    </lineage>
</organism>
<gene>
    <name evidence="9" type="ORF">HNR42_002567</name>
</gene>
<dbReference type="PROSITE" id="PS00136">
    <property type="entry name" value="SUBTILASE_ASP"/>
    <property type="match status" value="1"/>
</dbReference>
<dbReference type="InterPro" id="IPR023828">
    <property type="entry name" value="Peptidase_S8_Ser-AS"/>
</dbReference>
<evidence type="ECO:0000256" key="2">
    <source>
        <dbReference type="ARBA" id="ARBA00022670"/>
    </source>
</evidence>
<name>A0A841I024_9DEIO</name>
<reference evidence="9 10" key="1">
    <citation type="submission" date="2020-08" db="EMBL/GenBank/DDBJ databases">
        <title>Genomic Encyclopedia of Type Strains, Phase IV (KMG-IV): sequencing the most valuable type-strain genomes for metagenomic binning, comparative biology and taxonomic classification.</title>
        <authorList>
            <person name="Goeker M."/>
        </authorList>
    </citation>
    <scope>NUCLEOTIDE SEQUENCE [LARGE SCALE GENOMIC DNA]</scope>
    <source>
        <strain evidence="9 10">DSM 21458</strain>
    </source>
</reference>
<dbReference type="EMBL" id="JACHHG010000009">
    <property type="protein sequence ID" value="MBB6099131.1"/>
    <property type="molecule type" value="Genomic_DNA"/>
</dbReference>
<dbReference type="InterPro" id="IPR036852">
    <property type="entry name" value="Peptidase_S8/S53_dom_sf"/>
</dbReference>
<evidence type="ECO:0000256" key="7">
    <source>
        <dbReference type="SAM" id="MobiDB-lite"/>
    </source>
</evidence>
<proteinExistence type="inferred from homology"/>
<evidence type="ECO:0000256" key="3">
    <source>
        <dbReference type="ARBA" id="ARBA00022801"/>
    </source>
</evidence>
<evidence type="ECO:0000313" key="10">
    <source>
        <dbReference type="Proteomes" id="UP000569951"/>
    </source>
</evidence>
<keyword evidence="2 5" id="KW-0645">Protease</keyword>
<dbReference type="InterPro" id="IPR023827">
    <property type="entry name" value="Peptidase_S8_Asp-AS"/>
</dbReference>
<dbReference type="Gene3D" id="2.60.40.10">
    <property type="entry name" value="Immunoglobulins"/>
    <property type="match status" value="1"/>
</dbReference>
<dbReference type="PRINTS" id="PR00723">
    <property type="entry name" value="SUBTILISIN"/>
</dbReference>
<dbReference type="GO" id="GO:0004252">
    <property type="term" value="F:serine-type endopeptidase activity"/>
    <property type="evidence" value="ECO:0007669"/>
    <property type="project" value="UniProtKB-UniRule"/>
</dbReference>
<evidence type="ECO:0000256" key="1">
    <source>
        <dbReference type="ARBA" id="ARBA00011073"/>
    </source>
</evidence>
<dbReference type="PROSITE" id="PS00138">
    <property type="entry name" value="SUBTILASE_SER"/>
    <property type="match status" value="1"/>
</dbReference>
<accession>A0A841I024</accession>
<feature type="region of interest" description="Disordered" evidence="7">
    <location>
        <begin position="301"/>
        <end position="324"/>
    </location>
</feature>
<keyword evidence="3 5" id="KW-0378">Hydrolase</keyword>
<evidence type="ECO:0000313" key="9">
    <source>
        <dbReference type="EMBL" id="MBB6099131.1"/>
    </source>
</evidence>
<evidence type="ECO:0000259" key="8">
    <source>
        <dbReference type="Pfam" id="PF00082"/>
    </source>
</evidence>
<dbReference type="SUPFAM" id="SSF52743">
    <property type="entry name" value="Subtilisin-like"/>
    <property type="match status" value="1"/>
</dbReference>
<keyword evidence="10" id="KW-1185">Reference proteome</keyword>
<feature type="compositionally biased region" description="Basic and acidic residues" evidence="7">
    <location>
        <begin position="1"/>
        <end position="12"/>
    </location>
</feature>
<dbReference type="InterPro" id="IPR022398">
    <property type="entry name" value="Peptidase_S8_His-AS"/>
</dbReference>
<dbReference type="Gene3D" id="3.40.50.200">
    <property type="entry name" value="Peptidase S8/S53 domain"/>
    <property type="match status" value="1"/>
</dbReference>
<comment type="similarity">
    <text evidence="1 5 6">Belongs to the peptidase S8 family.</text>
</comment>